<proteinExistence type="predicted"/>
<organism evidence="1 2">
    <name type="scientific">Mediterraneibacter gnavus</name>
    <name type="common">Ruminococcus gnavus</name>
    <dbReference type="NCBI Taxonomy" id="33038"/>
    <lineage>
        <taxon>Bacteria</taxon>
        <taxon>Bacillati</taxon>
        <taxon>Bacillota</taxon>
        <taxon>Clostridia</taxon>
        <taxon>Lachnospirales</taxon>
        <taxon>Lachnospiraceae</taxon>
        <taxon>Mediterraneibacter</taxon>
    </lineage>
</organism>
<dbReference type="RefSeq" id="WP_173901319.1">
    <property type="nucleotide sequence ID" value="NZ_CP176629.1"/>
</dbReference>
<gene>
    <name evidence="1" type="ORF">OZZ16_12870</name>
</gene>
<sequence length="49" mass="5251">MKGDSYVNMTRFGNGSGFVVIKSEVSLMGVVGQDVAVIEAYQMLARHTG</sequence>
<dbReference type="Proteomes" id="UP001076974">
    <property type="component" value="Unassembled WGS sequence"/>
</dbReference>
<name>A0AAJ1GEQ9_MEDGN</name>
<dbReference type="EMBL" id="JAPRBD010000021">
    <property type="protein sequence ID" value="MCZ0690782.1"/>
    <property type="molecule type" value="Genomic_DNA"/>
</dbReference>
<evidence type="ECO:0000313" key="2">
    <source>
        <dbReference type="Proteomes" id="UP001076974"/>
    </source>
</evidence>
<accession>A0AAJ1GEQ9</accession>
<evidence type="ECO:0000313" key="1">
    <source>
        <dbReference type="EMBL" id="MCZ0690782.1"/>
    </source>
</evidence>
<reference evidence="1" key="1">
    <citation type="submission" date="2022-11" db="EMBL/GenBank/DDBJ databases">
        <title>Temperate bacteriophages infecting mucin-degrading bacterium Ruminococcus gnavus from the human gut.</title>
        <authorList>
            <person name="Buttimer C."/>
        </authorList>
    </citation>
    <scope>NUCLEOTIDE SEQUENCE</scope>
    <source>
        <strain evidence="1">CCUG 52279</strain>
    </source>
</reference>
<protein>
    <submittedName>
        <fullName evidence="1">Uncharacterized protein</fullName>
    </submittedName>
</protein>
<dbReference type="AlphaFoldDB" id="A0AAJ1GEQ9"/>
<comment type="caution">
    <text evidence="1">The sequence shown here is derived from an EMBL/GenBank/DDBJ whole genome shotgun (WGS) entry which is preliminary data.</text>
</comment>